<dbReference type="GO" id="GO:0051392">
    <property type="term" value="F:tRNA cytidine N4-acetyltransferase activity"/>
    <property type="evidence" value="ECO:0007669"/>
    <property type="project" value="UniProtKB-UniRule"/>
</dbReference>
<keyword evidence="3 9" id="KW-0808">Transferase</keyword>
<dbReference type="PANTHER" id="PTHR10925:SF5">
    <property type="entry name" value="RNA CYTIDINE ACETYLTRANSFERASE"/>
    <property type="match status" value="1"/>
</dbReference>
<keyword evidence="12" id="KW-1185">Reference proteome</keyword>
<dbReference type="Proteomes" id="UP000325302">
    <property type="component" value="Unassembled WGS sequence"/>
</dbReference>
<dbReference type="Gene3D" id="3.40.50.11040">
    <property type="match status" value="1"/>
</dbReference>
<dbReference type="HAMAP" id="MF_01886">
    <property type="entry name" value="tRNA_acetyltr_TmcA"/>
    <property type="match status" value="1"/>
</dbReference>
<comment type="catalytic activity">
    <reaction evidence="9">
        <text>cytidine(34) in elongator tRNA(Met) + acetyl-CoA + ATP + H2O = N(4)-acetylcytidine(34) in elongator tRNA(Met) + ADP + phosphate + CoA + H(+)</text>
        <dbReference type="Rhea" id="RHEA:43788"/>
        <dbReference type="Rhea" id="RHEA-COMP:10693"/>
        <dbReference type="Rhea" id="RHEA-COMP:10694"/>
        <dbReference type="ChEBI" id="CHEBI:15377"/>
        <dbReference type="ChEBI" id="CHEBI:15378"/>
        <dbReference type="ChEBI" id="CHEBI:30616"/>
        <dbReference type="ChEBI" id="CHEBI:43474"/>
        <dbReference type="ChEBI" id="CHEBI:57287"/>
        <dbReference type="ChEBI" id="CHEBI:57288"/>
        <dbReference type="ChEBI" id="CHEBI:74900"/>
        <dbReference type="ChEBI" id="CHEBI:82748"/>
        <dbReference type="ChEBI" id="CHEBI:456216"/>
        <dbReference type="EC" id="2.3.1.193"/>
    </reaction>
</comment>
<dbReference type="SUPFAM" id="SSF55729">
    <property type="entry name" value="Acyl-CoA N-acyltransferases (Nat)"/>
    <property type="match status" value="1"/>
</dbReference>
<dbReference type="Pfam" id="PF13718">
    <property type="entry name" value="GNAT_acetyltr_2"/>
    <property type="match status" value="1"/>
</dbReference>
<dbReference type="EMBL" id="SMRS01000002">
    <property type="protein sequence ID" value="KAA0875893.1"/>
    <property type="molecule type" value="Genomic_DNA"/>
</dbReference>
<evidence type="ECO:0000313" key="11">
    <source>
        <dbReference type="EMBL" id="KAA0875893.1"/>
    </source>
</evidence>
<evidence type="ECO:0000256" key="4">
    <source>
        <dbReference type="ARBA" id="ARBA00022694"/>
    </source>
</evidence>
<evidence type="ECO:0000259" key="10">
    <source>
        <dbReference type="PROSITE" id="PS51186"/>
    </source>
</evidence>
<dbReference type="GO" id="GO:0002101">
    <property type="term" value="P:tRNA wobble cytosine modification"/>
    <property type="evidence" value="ECO:0007669"/>
    <property type="project" value="UniProtKB-UniRule"/>
</dbReference>
<comment type="caution">
    <text evidence="9">Lacks conserved residue(s) required for the propagation of feature annotation.</text>
</comment>
<dbReference type="InterPro" id="IPR000182">
    <property type="entry name" value="GNAT_dom"/>
</dbReference>
<dbReference type="InterPro" id="IPR027417">
    <property type="entry name" value="P-loop_NTPase"/>
</dbReference>
<comment type="caution">
    <text evidence="11">The sequence shown here is derived from an EMBL/GenBank/DDBJ whole genome shotgun (WGS) entry which is preliminary data.</text>
</comment>
<evidence type="ECO:0000256" key="8">
    <source>
        <dbReference type="ARBA" id="ARBA00023315"/>
    </source>
</evidence>
<dbReference type="InterPro" id="IPR016181">
    <property type="entry name" value="Acyl_CoA_acyltransferase"/>
</dbReference>
<dbReference type="Gene3D" id="3.40.50.300">
    <property type="entry name" value="P-loop containing nucleotide triphosphate hydrolases"/>
    <property type="match status" value="1"/>
</dbReference>
<dbReference type="GO" id="GO:1990883">
    <property type="term" value="F:18S rRNA cytidine N-acetyltransferase activity"/>
    <property type="evidence" value="ECO:0007669"/>
    <property type="project" value="TreeGrafter"/>
</dbReference>
<dbReference type="GO" id="GO:0051391">
    <property type="term" value="P:tRNA acetylation"/>
    <property type="evidence" value="ECO:0007669"/>
    <property type="project" value="UniProtKB-UniRule"/>
</dbReference>
<keyword evidence="7 9" id="KW-0694">RNA-binding</keyword>
<dbReference type="CDD" id="cd04301">
    <property type="entry name" value="NAT_SF"/>
    <property type="match status" value="1"/>
</dbReference>
<dbReference type="Gene3D" id="1.20.120.890">
    <property type="entry name" value="tRNA(Met) cytidine acetyltransferase, tail domain"/>
    <property type="match status" value="1"/>
</dbReference>
<dbReference type="PANTHER" id="PTHR10925">
    <property type="entry name" value="N-ACETYLTRANSFERASE 10"/>
    <property type="match status" value="1"/>
</dbReference>
<dbReference type="GO" id="GO:0005524">
    <property type="term" value="F:ATP binding"/>
    <property type="evidence" value="ECO:0007669"/>
    <property type="project" value="UniProtKB-UniRule"/>
</dbReference>
<gene>
    <name evidence="9" type="primary">tmcA</name>
    <name evidence="11" type="ORF">E1H14_04185</name>
</gene>
<organism evidence="11 12">
    <name type="scientific">Nitrincola tapanii</name>
    <dbReference type="NCBI Taxonomy" id="1708751"/>
    <lineage>
        <taxon>Bacteria</taxon>
        <taxon>Pseudomonadati</taxon>
        <taxon>Pseudomonadota</taxon>
        <taxon>Gammaproteobacteria</taxon>
        <taxon>Oceanospirillales</taxon>
        <taxon>Oceanospirillaceae</taxon>
        <taxon>Nitrincola</taxon>
    </lineage>
</organism>
<dbReference type="OrthoDB" id="5578851at2"/>
<dbReference type="SUPFAM" id="SSF52540">
    <property type="entry name" value="P-loop containing nucleoside triphosphate hydrolases"/>
    <property type="match status" value="1"/>
</dbReference>
<dbReference type="InterPro" id="IPR032672">
    <property type="entry name" value="TmcA/NAT10/Kre33"/>
</dbReference>
<keyword evidence="5 9" id="KW-0547">Nucleotide-binding</keyword>
<comment type="subcellular location">
    <subcellularLocation>
        <location evidence="9">Cytoplasm</location>
    </subcellularLocation>
</comment>
<comment type="similarity">
    <text evidence="9">Belongs to the TmcA family.</text>
</comment>
<evidence type="ECO:0000256" key="9">
    <source>
        <dbReference type="HAMAP-Rule" id="MF_01886"/>
    </source>
</evidence>
<keyword evidence="1 9" id="KW-0963">Cytoplasm</keyword>
<feature type="binding site" evidence="9">
    <location>
        <position position="197"/>
    </location>
    <ligand>
        <name>ATP</name>
        <dbReference type="ChEBI" id="CHEBI:30616"/>
    </ligand>
</feature>
<dbReference type="Pfam" id="PF05127">
    <property type="entry name" value="NAT10_TcmA_helicase"/>
    <property type="match status" value="1"/>
</dbReference>
<keyword evidence="2 9" id="KW-0820">tRNA-binding</keyword>
<accession>A0A5A9W5S1</accession>
<name>A0A5A9W5S1_9GAMM</name>
<dbReference type="InterPro" id="IPR038321">
    <property type="entry name" value="TmcA_C_sf"/>
</dbReference>
<evidence type="ECO:0000256" key="6">
    <source>
        <dbReference type="ARBA" id="ARBA00022840"/>
    </source>
</evidence>
<evidence type="ECO:0000256" key="2">
    <source>
        <dbReference type="ARBA" id="ARBA00022555"/>
    </source>
</evidence>
<evidence type="ECO:0000256" key="3">
    <source>
        <dbReference type="ARBA" id="ARBA00022679"/>
    </source>
</evidence>
<feature type="domain" description="N-acetyltransferase" evidence="10">
    <location>
        <begin position="429"/>
        <end position="572"/>
    </location>
</feature>
<comment type="function">
    <text evidence="9">Catalyzes the formation of N(4)-acetylcytidine (ac(4)C) at the wobble position of tRNA(Met), by using acetyl-CoA as an acetyl donor and ATP (or GTP).</text>
</comment>
<dbReference type="InterPro" id="IPR007807">
    <property type="entry name" value="TcmA/NAT10_helicase"/>
</dbReference>
<evidence type="ECO:0000256" key="7">
    <source>
        <dbReference type="ARBA" id="ARBA00022884"/>
    </source>
</evidence>
<keyword evidence="4 9" id="KW-0819">tRNA processing</keyword>
<evidence type="ECO:0000313" key="12">
    <source>
        <dbReference type="Proteomes" id="UP000325302"/>
    </source>
</evidence>
<dbReference type="EC" id="2.3.1.193" evidence="9"/>
<feature type="binding site" evidence="9">
    <location>
        <begin position="497"/>
        <end position="499"/>
    </location>
    <ligand>
        <name>acetyl-CoA</name>
        <dbReference type="ChEBI" id="CHEBI:57288"/>
    </ligand>
</feature>
<dbReference type="Pfam" id="PF08351">
    <property type="entry name" value="TmcA_N"/>
    <property type="match status" value="1"/>
</dbReference>
<evidence type="ECO:0000256" key="1">
    <source>
        <dbReference type="ARBA" id="ARBA00022490"/>
    </source>
</evidence>
<dbReference type="GO" id="GO:0005737">
    <property type="term" value="C:cytoplasm"/>
    <property type="evidence" value="ECO:0007669"/>
    <property type="project" value="UniProtKB-SubCell"/>
</dbReference>
<dbReference type="PROSITE" id="PS51186">
    <property type="entry name" value="GNAT"/>
    <property type="match status" value="1"/>
</dbReference>
<keyword evidence="6 9" id="KW-0067">ATP-binding</keyword>
<evidence type="ECO:0000256" key="5">
    <source>
        <dbReference type="ARBA" id="ARBA00022741"/>
    </source>
</evidence>
<reference evidence="11 12" key="1">
    <citation type="submission" date="2019-03" db="EMBL/GenBank/DDBJ databases">
        <title>Nitrincola sp. nov. isolated from an Indian soda lake.</title>
        <authorList>
            <person name="Joshi A."/>
            <person name="Thite S.V."/>
            <person name="Joseph N."/>
            <person name="Dhotre D."/>
            <person name="Moorthy M."/>
            <person name="Shouche Y.S."/>
        </authorList>
    </citation>
    <scope>NUCLEOTIDE SEQUENCE [LARGE SCALE GENOMIC DNA]</scope>
    <source>
        <strain evidence="11 12">MEB193</strain>
    </source>
</reference>
<dbReference type="AlphaFoldDB" id="A0A5A9W5S1"/>
<proteinExistence type="inferred from homology"/>
<dbReference type="GO" id="GO:0000049">
    <property type="term" value="F:tRNA binding"/>
    <property type="evidence" value="ECO:0007669"/>
    <property type="project" value="UniProtKB-UniRule"/>
</dbReference>
<feature type="binding site" evidence="9">
    <location>
        <position position="349"/>
    </location>
    <ligand>
        <name>ATP</name>
        <dbReference type="ChEBI" id="CHEBI:30616"/>
    </ligand>
</feature>
<dbReference type="Gene3D" id="3.40.630.30">
    <property type="match status" value="1"/>
</dbReference>
<sequence length="743" mass="82532">MSSLPPTSLRHPQPPARAMFRQFYWLSCPSEKREIYLKKLLRALALAESEALLVGLTPLLQLPAQNPRQLQRYLGTEQRLILFDAHQSFHPNAFAQITGTLVGGGCFILLTPPLLAWPESADLETQAVARGSQPARSGPSAFLKHLSQQLLAATQVAEMIGFTSVPEDALELRYLPVPENPWLSGASVPAPYLTEEQAQLVSRLTQLWRSERSVAVISADRGRGKSSSLGLALRTQQAENWQVQVTAPEAAAVGALFAMLADAQTQVQYLTPGQLLQAHQSADLLIIDEAAALPVSFLSTCLQRYPRVVFATTLKGYEGNGRGFALRFRQELQKVAPQFQEWTLQQPIRWPAGDPFEALYHQLLLLDAQPADVLQAAPIEWQDLSYLALAPEDLCQDSATLREIFGLLIAAHYRTTPNDLRLLLDSPGMQIRVLRNPQQQILATLWLAPEGGIEPELAQAIWQGRRRPKGDLISQILIAQEGWQEAASWRGWRVMRIAVHPEAQRQGLGFRLLQAMEQEAKALSLDYVATSFAAEVGVVAFWQAAAYAPLRLGEQQDAVTGSWPLLMFKPLQLHLNTWLPQAQERLTQYLRLRLAKGEVLPSYLIRAALAARYAPTPLSQQTLERLAGFAWAERGLESSLLELQDWLIALLGQEGRVHSSCLSVHPLAEPLTDSAVPTSSLKCFSDQDWELMLNRLLRLQTAAQVHLSQGLGPKQQVERLRHCVAETLSNLIRHAESATKTCV</sequence>
<dbReference type="GO" id="GO:1904812">
    <property type="term" value="P:rRNA acetylation involved in maturation of SSU-rRNA"/>
    <property type="evidence" value="ECO:0007669"/>
    <property type="project" value="TreeGrafter"/>
</dbReference>
<protein>
    <recommendedName>
        <fullName evidence="9">tRNA(Met) cytidine acetyltransferase TmcA</fullName>
        <ecNumber evidence="9">2.3.1.193</ecNumber>
    </recommendedName>
</protein>
<dbReference type="InterPro" id="IPR013562">
    <property type="entry name" value="TmcA/NAT10_N"/>
</dbReference>
<dbReference type="InterPro" id="IPR024914">
    <property type="entry name" value="tRNA_acetyltr_TmcA"/>
</dbReference>
<keyword evidence="8 9" id="KW-0012">Acyltransferase</keyword>